<feature type="region of interest" description="Disordered" evidence="1">
    <location>
        <begin position="109"/>
        <end position="225"/>
    </location>
</feature>
<comment type="caution">
    <text evidence="2">The sequence shown here is derived from an EMBL/GenBank/DDBJ whole genome shotgun (WGS) entry which is preliminary data.</text>
</comment>
<keyword evidence="3" id="KW-1185">Reference proteome</keyword>
<feature type="compositionally biased region" description="Basic and acidic residues" evidence="1">
    <location>
        <begin position="187"/>
        <end position="210"/>
    </location>
</feature>
<feature type="compositionally biased region" description="Polar residues" evidence="1">
    <location>
        <begin position="160"/>
        <end position="180"/>
    </location>
</feature>
<feature type="compositionally biased region" description="Basic and acidic residues" evidence="1">
    <location>
        <begin position="484"/>
        <end position="498"/>
    </location>
</feature>
<feature type="region of interest" description="Disordered" evidence="1">
    <location>
        <begin position="296"/>
        <end position="387"/>
    </location>
</feature>
<feature type="compositionally biased region" description="Acidic residues" evidence="1">
    <location>
        <begin position="454"/>
        <end position="463"/>
    </location>
</feature>
<dbReference type="Proteomes" id="UP001174997">
    <property type="component" value="Unassembled WGS sequence"/>
</dbReference>
<evidence type="ECO:0000313" key="3">
    <source>
        <dbReference type="Proteomes" id="UP001174997"/>
    </source>
</evidence>
<evidence type="ECO:0000313" key="2">
    <source>
        <dbReference type="EMBL" id="KAK0668101.1"/>
    </source>
</evidence>
<protein>
    <submittedName>
        <fullName evidence="2">Uncharacterized protein</fullName>
    </submittedName>
</protein>
<sequence length="498" mass="54357">MELFPDLGAWLLRSVRRDTFAESPILAIQRLKLLPQPIGDSDKDVLVGAVLNLGSSLSQALYILLELLPEDKAGERLGEILCPTLGQLLASLQTTLSAFECQTPTRQVSMRGGRLKHSRSESALRSAASLPKLAPRPLTPILMKRTPPETPKTPRPREIVTNTRVASSPLRFTTTAANQSRSRHHRKDTEVFPRLLREDITAPHQQHEQSGRPPTPPASHRPETSGLQNALKSELRVQAAIRVAVDSLEFAESQLQLVREINHLHGGSFDLMQKNFYTGYNNLLLRALELEQLESERPLSRPASSAQSGQNGDGSRASHQRQQASIHVSFPANMPTPPYNASSPLRAGVPRGNGAIPARMPTSDSEGEVGSRQGLARRNTIQGIRQENDQDFARSAIKRRLSLAEELALAGNDSDSDYGHSGSENGDESATDMAGERTDEASEEEASQQSESQADSEDDDDHYDSDHHGGGGGESSSSSNEFAMGEHDGRKDPTIKYS</sequence>
<proteinExistence type="predicted"/>
<evidence type="ECO:0000256" key="1">
    <source>
        <dbReference type="SAM" id="MobiDB-lite"/>
    </source>
</evidence>
<gene>
    <name evidence="2" type="ORF">QBC41DRAFT_227131</name>
</gene>
<reference evidence="2" key="1">
    <citation type="submission" date="2023-06" db="EMBL/GenBank/DDBJ databases">
        <title>Genome-scale phylogeny and comparative genomics of the fungal order Sordariales.</title>
        <authorList>
            <consortium name="Lawrence Berkeley National Laboratory"/>
            <person name="Hensen N."/>
            <person name="Bonometti L."/>
            <person name="Westerberg I."/>
            <person name="Brannstrom I.O."/>
            <person name="Guillou S."/>
            <person name="Cros-Aarteil S."/>
            <person name="Calhoun S."/>
            <person name="Haridas S."/>
            <person name="Kuo A."/>
            <person name="Mondo S."/>
            <person name="Pangilinan J."/>
            <person name="Riley R."/>
            <person name="Labutti K."/>
            <person name="Andreopoulos B."/>
            <person name="Lipzen A."/>
            <person name="Chen C."/>
            <person name="Yanf M."/>
            <person name="Daum C."/>
            <person name="Ng V."/>
            <person name="Clum A."/>
            <person name="Steindorff A."/>
            <person name="Ohm R."/>
            <person name="Martin F."/>
            <person name="Silar P."/>
            <person name="Natvig D."/>
            <person name="Lalanne C."/>
            <person name="Gautier V."/>
            <person name="Ament-Velasquez S.L."/>
            <person name="Kruys A."/>
            <person name="Hutchinson M.I."/>
            <person name="Powell A.J."/>
            <person name="Barry K."/>
            <person name="Miller A.N."/>
            <person name="Grigoriev I.V."/>
            <person name="Debuchy R."/>
            <person name="Gladieux P."/>
            <person name="Thoren M.H."/>
            <person name="Johannesson H."/>
        </authorList>
    </citation>
    <scope>NUCLEOTIDE SEQUENCE</scope>
    <source>
        <strain evidence="2">CBS 307.81</strain>
    </source>
</reference>
<dbReference type="EMBL" id="JAULSY010000062">
    <property type="protein sequence ID" value="KAK0668101.1"/>
    <property type="molecule type" value="Genomic_DNA"/>
</dbReference>
<accession>A0AA39ZBY7</accession>
<dbReference type="AlphaFoldDB" id="A0AA39ZBY7"/>
<organism evidence="2 3">
    <name type="scientific">Cercophora samala</name>
    <dbReference type="NCBI Taxonomy" id="330535"/>
    <lineage>
        <taxon>Eukaryota</taxon>
        <taxon>Fungi</taxon>
        <taxon>Dikarya</taxon>
        <taxon>Ascomycota</taxon>
        <taxon>Pezizomycotina</taxon>
        <taxon>Sordariomycetes</taxon>
        <taxon>Sordariomycetidae</taxon>
        <taxon>Sordariales</taxon>
        <taxon>Lasiosphaeriaceae</taxon>
        <taxon>Cercophora</taxon>
    </lineage>
</organism>
<feature type="region of interest" description="Disordered" evidence="1">
    <location>
        <begin position="410"/>
        <end position="498"/>
    </location>
</feature>
<name>A0AA39ZBY7_9PEZI</name>
<feature type="compositionally biased region" description="Low complexity" evidence="1">
    <location>
        <begin position="121"/>
        <end position="130"/>
    </location>
</feature>